<protein>
    <recommendedName>
        <fullName evidence="2">Protein AAR2 homolog</fullName>
    </recommendedName>
    <alternativeName>
        <fullName evidence="3">AAR2 splicing factor homolog</fullName>
    </alternativeName>
</protein>
<dbReference type="EMBL" id="BTRK01000002">
    <property type="protein sequence ID" value="GMR36623.1"/>
    <property type="molecule type" value="Genomic_DNA"/>
</dbReference>
<dbReference type="PANTHER" id="PTHR12689">
    <property type="entry name" value="A1 CISTRON SPLICING FACTOR AAR2-RELATED"/>
    <property type="match status" value="1"/>
</dbReference>
<comment type="caution">
    <text evidence="6">The sequence shown here is derived from an EMBL/GenBank/DDBJ whole genome shotgun (WGS) entry which is preliminary data.</text>
</comment>
<dbReference type="Pfam" id="PF05282">
    <property type="entry name" value="AAR2"/>
    <property type="match status" value="1"/>
</dbReference>
<name>A0AAN4Z8T4_9BILA</name>
<evidence type="ECO:0000256" key="2">
    <source>
        <dbReference type="ARBA" id="ARBA00016372"/>
    </source>
</evidence>
<reference evidence="7" key="1">
    <citation type="submission" date="2022-10" db="EMBL/GenBank/DDBJ databases">
        <title>Genome assembly of Pristionchus species.</title>
        <authorList>
            <person name="Yoshida K."/>
            <person name="Sommer R.J."/>
        </authorList>
    </citation>
    <scope>NUCLEOTIDE SEQUENCE [LARGE SCALE GENOMIC DNA]</scope>
    <source>
        <strain evidence="7">RS5460</strain>
    </source>
</reference>
<dbReference type="Gene3D" id="2.60.34.20">
    <property type="match status" value="1"/>
</dbReference>
<dbReference type="Proteomes" id="UP001328107">
    <property type="component" value="Unassembled WGS sequence"/>
</dbReference>
<comment type="similarity">
    <text evidence="1">Belongs to the AAR2 family.</text>
</comment>
<evidence type="ECO:0000313" key="7">
    <source>
        <dbReference type="Proteomes" id="UP001328107"/>
    </source>
</evidence>
<sequence length="368" mass="42500">FYLFIFKAAAMDAKLLACLRSGTDIPAPLVPIVYEYGAFLILRDFPIGSEFGIDYKSWKTGEKFMGLKMIPPGPHFIYVSVKGMPRIGFFHNFNSKEVLVKKWSKETEDLGESTVSAEETERFRSNLKNLDSMLGPYPYEEYRKWYSLTDFINQRDVDRLNPEKGRISAQAELESLETKMERESDVGCSSKVDRENPRRMRFADEEGLPVMEVKPGFEIQFTMIPQLAGDRGRKADHSIYLQRILSDLSVNEILAELQYAFVCFLIGQVFEGLEQWKKMIHLLCLSPSSIAGQKELFVSLMRVLFFQLRECPKDFFIDILSKDNFLTTTLSVMFANIADSKADEELKKKSANFKLLLERNFKWSFECK</sequence>
<feature type="domain" description="AAR2 C-terminal" evidence="4">
    <location>
        <begin position="235"/>
        <end position="366"/>
    </location>
</feature>
<accession>A0AAN4Z8T4</accession>
<dbReference type="CDD" id="cd13777">
    <property type="entry name" value="Aar2_N"/>
    <property type="match status" value="1"/>
</dbReference>
<dbReference type="InterPro" id="IPR038514">
    <property type="entry name" value="AAR2_C_sf"/>
</dbReference>
<dbReference type="InterPro" id="IPR033647">
    <property type="entry name" value="Aar2_N"/>
</dbReference>
<dbReference type="CDD" id="cd13778">
    <property type="entry name" value="Aar2_C"/>
    <property type="match status" value="1"/>
</dbReference>
<feature type="non-terminal residue" evidence="6">
    <location>
        <position position="1"/>
    </location>
</feature>
<dbReference type="InterPro" id="IPR038516">
    <property type="entry name" value="AAR2_N_sf"/>
</dbReference>
<dbReference type="FunFam" id="2.60.34.20:FF:000001">
    <property type="entry name" value="protein AAR2 homolog"/>
    <property type="match status" value="1"/>
</dbReference>
<organism evidence="6 7">
    <name type="scientific">Pristionchus mayeri</name>
    <dbReference type="NCBI Taxonomy" id="1317129"/>
    <lineage>
        <taxon>Eukaryota</taxon>
        <taxon>Metazoa</taxon>
        <taxon>Ecdysozoa</taxon>
        <taxon>Nematoda</taxon>
        <taxon>Chromadorea</taxon>
        <taxon>Rhabditida</taxon>
        <taxon>Rhabditina</taxon>
        <taxon>Diplogasteromorpha</taxon>
        <taxon>Diplogasteroidea</taxon>
        <taxon>Neodiplogasteridae</taxon>
        <taxon>Pristionchus</taxon>
    </lineage>
</organism>
<evidence type="ECO:0000256" key="3">
    <source>
        <dbReference type="ARBA" id="ARBA00030625"/>
    </source>
</evidence>
<evidence type="ECO:0000259" key="4">
    <source>
        <dbReference type="Pfam" id="PF05282"/>
    </source>
</evidence>
<evidence type="ECO:0000259" key="5">
    <source>
        <dbReference type="Pfam" id="PF20981"/>
    </source>
</evidence>
<evidence type="ECO:0000313" key="6">
    <source>
        <dbReference type="EMBL" id="GMR36623.1"/>
    </source>
</evidence>
<feature type="domain" description="AAR2 N-terminal" evidence="5">
    <location>
        <begin position="37"/>
        <end position="162"/>
    </location>
</feature>
<dbReference type="AlphaFoldDB" id="A0AAN4Z8T4"/>
<dbReference type="GO" id="GO:0000244">
    <property type="term" value="P:spliceosomal tri-snRNP complex assembly"/>
    <property type="evidence" value="ECO:0007669"/>
    <property type="project" value="TreeGrafter"/>
</dbReference>
<dbReference type="InterPro" id="IPR033648">
    <property type="entry name" value="AAR2_C"/>
</dbReference>
<gene>
    <name evidence="6" type="ORF">PMAYCL1PPCAC_06818</name>
</gene>
<dbReference type="InterPro" id="IPR007946">
    <property type="entry name" value="AAR2"/>
</dbReference>
<proteinExistence type="inferred from homology"/>
<evidence type="ECO:0000256" key="1">
    <source>
        <dbReference type="ARBA" id="ARBA00006281"/>
    </source>
</evidence>
<dbReference type="Pfam" id="PF20981">
    <property type="entry name" value="AAR2_1st"/>
    <property type="match status" value="1"/>
</dbReference>
<dbReference type="Gene3D" id="1.25.40.550">
    <property type="entry name" value="Aar2, C-terminal domain-like"/>
    <property type="match status" value="1"/>
</dbReference>
<keyword evidence="7" id="KW-1185">Reference proteome</keyword>
<dbReference type="PANTHER" id="PTHR12689:SF4">
    <property type="entry name" value="PROTEIN AAR2 HOMOLOG"/>
    <property type="match status" value="1"/>
</dbReference>